<dbReference type="AlphaFoldDB" id="A0A7J6W4V6"/>
<evidence type="ECO:0000256" key="1">
    <source>
        <dbReference type="SAM" id="MobiDB-lite"/>
    </source>
</evidence>
<gene>
    <name evidence="2" type="ORF">FRX31_018017</name>
</gene>
<feature type="region of interest" description="Disordered" evidence="1">
    <location>
        <begin position="1"/>
        <end position="36"/>
    </location>
</feature>
<dbReference type="EMBL" id="JABWDY010021410">
    <property type="protein sequence ID" value="KAF5192396.1"/>
    <property type="molecule type" value="Genomic_DNA"/>
</dbReference>
<keyword evidence="3" id="KW-1185">Reference proteome</keyword>
<name>A0A7J6W4V6_THATH</name>
<reference evidence="2 3" key="1">
    <citation type="submission" date="2020-06" db="EMBL/GenBank/DDBJ databases">
        <title>Transcriptomic and genomic resources for Thalictrum thalictroides and T. hernandezii: Facilitating candidate gene discovery in an emerging model plant lineage.</title>
        <authorList>
            <person name="Arias T."/>
            <person name="Riano-Pachon D.M."/>
            <person name="Di Stilio V.S."/>
        </authorList>
    </citation>
    <scope>NUCLEOTIDE SEQUENCE [LARGE SCALE GENOMIC DNA]</scope>
    <source>
        <strain evidence="3">cv. WT478/WT964</strain>
        <tissue evidence="2">Leaves</tissue>
    </source>
</reference>
<sequence length="165" mass="18158">MPSNIEFGDQMVSSSASRSSRKRGVSKGAPPLPDGRKRLIKCEELRLPNEVDDNTRALSNDIGLQQYSSPQRVFSSTSYVIIEPTLIPPLNPNAMLCDRIAEQVESKIRLLDTDTRFTQYSSPQRVLIDHTNILSSPETLITTLPNGLRITTESNLATSTATVGV</sequence>
<organism evidence="2 3">
    <name type="scientific">Thalictrum thalictroides</name>
    <name type="common">Rue-anemone</name>
    <name type="synonym">Anemone thalictroides</name>
    <dbReference type="NCBI Taxonomy" id="46969"/>
    <lineage>
        <taxon>Eukaryota</taxon>
        <taxon>Viridiplantae</taxon>
        <taxon>Streptophyta</taxon>
        <taxon>Embryophyta</taxon>
        <taxon>Tracheophyta</taxon>
        <taxon>Spermatophyta</taxon>
        <taxon>Magnoliopsida</taxon>
        <taxon>Ranunculales</taxon>
        <taxon>Ranunculaceae</taxon>
        <taxon>Thalictroideae</taxon>
        <taxon>Thalictrum</taxon>
    </lineage>
</organism>
<comment type="caution">
    <text evidence="2">The sequence shown here is derived from an EMBL/GenBank/DDBJ whole genome shotgun (WGS) entry which is preliminary data.</text>
</comment>
<proteinExistence type="predicted"/>
<dbReference type="OrthoDB" id="1717050at2759"/>
<evidence type="ECO:0000313" key="3">
    <source>
        <dbReference type="Proteomes" id="UP000554482"/>
    </source>
</evidence>
<evidence type="ECO:0000313" key="2">
    <source>
        <dbReference type="EMBL" id="KAF5192396.1"/>
    </source>
</evidence>
<protein>
    <submittedName>
        <fullName evidence="2">Insulinase (Peptidase family M16) protein</fullName>
    </submittedName>
</protein>
<dbReference type="Proteomes" id="UP000554482">
    <property type="component" value="Unassembled WGS sequence"/>
</dbReference>
<accession>A0A7J6W4V6</accession>